<dbReference type="SUPFAM" id="SSF55729">
    <property type="entry name" value="Acyl-CoA N-acyltransferases (Nat)"/>
    <property type="match status" value="1"/>
</dbReference>
<sequence>MGIRLAMVSDAVSIYTIQNAVIKEDNGLITSPSEWRKQVDDVEEEINQTIMNEREVIFVAVENESLVGYIWCHSPKPVRLQHTASFEMMISKENRGKGYGESLIQHLLSWAKENPFIEKISLGVLSSNHHAIRLYERFGFIEEGRKRNEWKRGPNEYADDVLMYVFV</sequence>
<dbReference type="InterPro" id="IPR016181">
    <property type="entry name" value="Acyl_CoA_acyltransferase"/>
</dbReference>
<dbReference type="PANTHER" id="PTHR43415">
    <property type="entry name" value="SPERMIDINE N(1)-ACETYLTRANSFERASE"/>
    <property type="match status" value="1"/>
</dbReference>
<dbReference type="RefSeq" id="WP_204699631.1">
    <property type="nucleotide sequence ID" value="NZ_JAFBEC010000018.1"/>
</dbReference>
<dbReference type="CDD" id="cd04301">
    <property type="entry name" value="NAT_SF"/>
    <property type="match status" value="1"/>
</dbReference>
<name>A0ABS2PHS2_9BACL</name>
<dbReference type="EMBL" id="JAFBEC010000018">
    <property type="protein sequence ID" value="MBM7634874.1"/>
    <property type="molecule type" value="Genomic_DNA"/>
</dbReference>
<evidence type="ECO:0000313" key="2">
    <source>
        <dbReference type="EMBL" id="MBM7634874.1"/>
    </source>
</evidence>
<comment type="caution">
    <text evidence="2">The sequence shown here is derived from an EMBL/GenBank/DDBJ whole genome shotgun (WGS) entry which is preliminary data.</text>
</comment>
<evidence type="ECO:0000259" key="1">
    <source>
        <dbReference type="PROSITE" id="PS51186"/>
    </source>
</evidence>
<dbReference type="PANTHER" id="PTHR43415:SF3">
    <property type="entry name" value="GNAT-FAMILY ACETYLTRANSFERASE"/>
    <property type="match status" value="1"/>
</dbReference>
<evidence type="ECO:0000313" key="3">
    <source>
        <dbReference type="Proteomes" id="UP000741863"/>
    </source>
</evidence>
<feature type="domain" description="N-acetyltransferase" evidence="1">
    <location>
        <begin position="1"/>
        <end position="167"/>
    </location>
</feature>
<protein>
    <submittedName>
        <fullName evidence="2">RimJ/RimL family protein N-acetyltransferase</fullName>
    </submittedName>
</protein>
<dbReference type="PROSITE" id="PS51186">
    <property type="entry name" value="GNAT"/>
    <property type="match status" value="1"/>
</dbReference>
<proteinExistence type="predicted"/>
<dbReference type="Proteomes" id="UP000741863">
    <property type="component" value="Unassembled WGS sequence"/>
</dbReference>
<keyword evidence="3" id="KW-1185">Reference proteome</keyword>
<dbReference type="Pfam" id="PF00583">
    <property type="entry name" value="Acetyltransf_1"/>
    <property type="match status" value="1"/>
</dbReference>
<gene>
    <name evidence="2" type="ORF">JOD17_004001</name>
</gene>
<dbReference type="InterPro" id="IPR000182">
    <property type="entry name" value="GNAT_dom"/>
</dbReference>
<accession>A0ABS2PHS2</accession>
<reference evidence="2 3" key="1">
    <citation type="submission" date="2021-01" db="EMBL/GenBank/DDBJ databases">
        <title>Genomic Encyclopedia of Type Strains, Phase IV (KMG-IV): sequencing the most valuable type-strain genomes for metagenomic binning, comparative biology and taxonomic classification.</title>
        <authorList>
            <person name="Goeker M."/>
        </authorList>
    </citation>
    <scope>NUCLEOTIDE SEQUENCE [LARGE SCALE GENOMIC DNA]</scope>
    <source>
        <strain evidence="2 3">DSM 25540</strain>
    </source>
</reference>
<dbReference type="Gene3D" id="3.40.630.30">
    <property type="match status" value="1"/>
</dbReference>
<organism evidence="2 3">
    <name type="scientific">Geomicrobium sediminis</name>
    <dbReference type="NCBI Taxonomy" id="1347788"/>
    <lineage>
        <taxon>Bacteria</taxon>
        <taxon>Bacillati</taxon>
        <taxon>Bacillota</taxon>
        <taxon>Bacilli</taxon>
        <taxon>Bacillales</taxon>
        <taxon>Geomicrobium</taxon>
    </lineage>
</organism>